<dbReference type="SMART" id="SM00082">
    <property type="entry name" value="LRRCT"/>
    <property type="match status" value="1"/>
</dbReference>
<evidence type="ECO:0000256" key="1">
    <source>
        <dbReference type="ARBA" id="ARBA00022614"/>
    </source>
</evidence>
<evidence type="ECO:0000256" key="5">
    <source>
        <dbReference type="SAM" id="MobiDB-lite"/>
    </source>
</evidence>
<feature type="compositionally biased region" description="Polar residues" evidence="5">
    <location>
        <begin position="1372"/>
        <end position="1394"/>
    </location>
</feature>
<evidence type="ECO:0000256" key="3">
    <source>
        <dbReference type="ARBA" id="ARBA00022737"/>
    </source>
</evidence>
<feature type="compositionally biased region" description="Basic and acidic residues" evidence="5">
    <location>
        <begin position="1308"/>
        <end position="1327"/>
    </location>
</feature>
<protein>
    <recommendedName>
        <fullName evidence="7">LRRCT domain-containing protein</fullName>
    </recommendedName>
</protein>
<feature type="region of interest" description="Disordered" evidence="5">
    <location>
        <begin position="1062"/>
        <end position="1088"/>
    </location>
</feature>
<feature type="region of interest" description="Disordered" evidence="5">
    <location>
        <begin position="1262"/>
        <end position="1344"/>
    </location>
</feature>
<keyword evidence="2 6" id="KW-0732">Signal</keyword>
<comment type="caution">
    <text evidence="8">The sequence shown here is derived from an EMBL/GenBank/DDBJ whole genome shotgun (WGS) entry which is preliminary data.</text>
</comment>
<feature type="signal peptide" evidence="6">
    <location>
        <begin position="1"/>
        <end position="33"/>
    </location>
</feature>
<dbReference type="STRING" id="195883.A0A482X6T1"/>
<dbReference type="InterPro" id="IPR000483">
    <property type="entry name" value="Cys-rich_flank_reg_C"/>
</dbReference>
<dbReference type="Pfam" id="PF13855">
    <property type="entry name" value="LRR_8"/>
    <property type="match status" value="7"/>
</dbReference>
<feature type="domain" description="LRRCT" evidence="7">
    <location>
        <begin position="955"/>
        <end position="997"/>
    </location>
</feature>
<dbReference type="PANTHER" id="PTHR45842:SF12">
    <property type="entry name" value="KEKKON 5, ISOFORM A"/>
    <property type="match status" value="1"/>
</dbReference>
<evidence type="ECO:0000256" key="4">
    <source>
        <dbReference type="ARBA" id="ARBA00023180"/>
    </source>
</evidence>
<dbReference type="FunCoup" id="A0A482X6T1">
    <property type="interactions" value="1"/>
</dbReference>
<feature type="region of interest" description="Disordered" evidence="5">
    <location>
        <begin position="1366"/>
        <end position="1431"/>
    </location>
</feature>
<feature type="compositionally biased region" description="Polar residues" evidence="5">
    <location>
        <begin position="1202"/>
        <end position="1224"/>
    </location>
</feature>
<dbReference type="InterPro" id="IPR032675">
    <property type="entry name" value="LRR_dom_sf"/>
</dbReference>
<dbReference type="PANTHER" id="PTHR45842">
    <property type="entry name" value="SYNAPTIC ADHESION-LIKE MOLECULE SALM"/>
    <property type="match status" value="1"/>
</dbReference>
<dbReference type="EMBL" id="QKKF02017260">
    <property type="protein sequence ID" value="RZF41110.1"/>
    <property type="molecule type" value="Genomic_DNA"/>
</dbReference>
<dbReference type="GO" id="GO:0071944">
    <property type="term" value="C:cell periphery"/>
    <property type="evidence" value="ECO:0007669"/>
    <property type="project" value="UniProtKB-ARBA"/>
</dbReference>
<accession>A0A482X6T1</accession>
<feature type="compositionally biased region" description="Low complexity" evidence="5">
    <location>
        <begin position="1075"/>
        <end position="1088"/>
    </location>
</feature>
<dbReference type="SMART" id="SM00364">
    <property type="entry name" value="LRR_BAC"/>
    <property type="match status" value="6"/>
</dbReference>
<dbReference type="InterPro" id="IPR003591">
    <property type="entry name" value="Leu-rich_rpt_typical-subtyp"/>
</dbReference>
<keyword evidence="9" id="KW-1185">Reference proteome</keyword>
<organism evidence="8 9">
    <name type="scientific">Laodelphax striatellus</name>
    <name type="common">Small brown planthopper</name>
    <name type="synonym">Delphax striatella</name>
    <dbReference type="NCBI Taxonomy" id="195883"/>
    <lineage>
        <taxon>Eukaryota</taxon>
        <taxon>Metazoa</taxon>
        <taxon>Ecdysozoa</taxon>
        <taxon>Arthropoda</taxon>
        <taxon>Hexapoda</taxon>
        <taxon>Insecta</taxon>
        <taxon>Pterygota</taxon>
        <taxon>Neoptera</taxon>
        <taxon>Paraneoptera</taxon>
        <taxon>Hemiptera</taxon>
        <taxon>Auchenorrhyncha</taxon>
        <taxon>Fulgoroidea</taxon>
        <taxon>Delphacidae</taxon>
        <taxon>Criomorphinae</taxon>
        <taxon>Laodelphax</taxon>
    </lineage>
</organism>
<reference evidence="8 9" key="1">
    <citation type="journal article" date="2017" name="Gigascience">
        <title>Genome sequence of the small brown planthopper, Laodelphax striatellus.</title>
        <authorList>
            <person name="Zhu J."/>
            <person name="Jiang F."/>
            <person name="Wang X."/>
            <person name="Yang P."/>
            <person name="Bao Y."/>
            <person name="Zhao W."/>
            <person name="Wang W."/>
            <person name="Lu H."/>
            <person name="Wang Q."/>
            <person name="Cui N."/>
            <person name="Li J."/>
            <person name="Chen X."/>
            <person name="Luo L."/>
            <person name="Yu J."/>
            <person name="Kang L."/>
            <person name="Cui F."/>
        </authorList>
    </citation>
    <scope>NUCLEOTIDE SEQUENCE [LARGE SCALE GENOMIC DNA]</scope>
    <source>
        <strain evidence="8">Lst14</strain>
    </source>
</reference>
<dbReference type="Gene3D" id="3.80.10.10">
    <property type="entry name" value="Ribonuclease Inhibitor"/>
    <property type="match status" value="6"/>
</dbReference>
<evidence type="ECO:0000256" key="6">
    <source>
        <dbReference type="SAM" id="SignalP"/>
    </source>
</evidence>
<evidence type="ECO:0000313" key="9">
    <source>
        <dbReference type="Proteomes" id="UP000291343"/>
    </source>
</evidence>
<dbReference type="SUPFAM" id="SSF52058">
    <property type="entry name" value="L domain-like"/>
    <property type="match status" value="3"/>
</dbReference>
<dbReference type="InterPro" id="IPR050467">
    <property type="entry name" value="LRFN"/>
</dbReference>
<dbReference type="SMART" id="SM00369">
    <property type="entry name" value="LRR_TYP"/>
    <property type="match status" value="26"/>
</dbReference>
<evidence type="ECO:0000256" key="2">
    <source>
        <dbReference type="ARBA" id="ARBA00022729"/>
    </source>
</evidence>
<feature type="region of interest" description="Disordered" evidence="5">
    <location>
        <begin position="1202"/>
        <end position="1232"/>
    </location>
</feature>
<keyword evidence="3" id="KW-0677">Repeat</keyword>
<feature type="chain" id="PRO_5019715941" description="LRRCT domain-containing protein" evidence="6">
    <location>
        <begin position="34"/>
        <end position="1431"/>
    </location>
</feature>
<dbReference type="OrthoDB" id="8195690at2759"/>
<keyword evidence="1" id="KW-0433">Leucine-rich repeat</keyword>
<dbReference type="Proteomes" id="UP000291343">
    <property type="component" value="Unassembled WGS sequence"/>
</dbReference>
<sequence length="1431" mass="160029">MLCATKHRPLGLTRAVLALAVALVLGLVTAAAADCPHPDAIKPCRCSIRNSEMQIWCSNSDLSSMLTGLKAVAGLVTRSIDELIVENNALPSLPGRAFADLPVVRLMVRTTACSVSLPTGLPDSKQLSLRSHGSKERGMENLELIWRKSYCTFVFIVEPELRSLPDDSLETLSKLEAITIMAGKLTRVPTLSNLSALRYLHTQLPLLTELTVGRFQRLPALEQLHVVGSPLLARLEFGVFEDLPRLMLMNFTGCGISSVHPRALTRLPALVELSFSHNRLVDAGALGRSVRELPNLAVLRLDSNLIDRLLETSFVDIAPVREIDLSKNRIAEIARGAFHRLPGLRMLDLSDNRIRRIHPEFFLQPYNSDLEELILVRNRLDHALQLRTILDALPRLKLLDLSYNMIRDINYDSMQGHPTLERLHLDHNNLRQVVREAFSGMPALRELRLSNNFLSNYLEMPLWNLPLLKGLDLSHNEFRRLDRRVLANLPSLRKLDISSNSLVMIDPASFLGTPSLEHVNLSHNALEIITPPTFPHLANLYELDIGHNRLKTIVPGLPRALEYLYMPKNQLTALPKSPAPDLLLPALRLFDVTGNLLHRLPPESLISLPLLKIFLCGENALQTLEKNSLDGLGRLEILDLHGNNILSLDNSVFRDLRRLQQLDLHGNRLEMIKPDLLRENTELKKLDISKNQLSEIHTSALQNNKLIEQFSAAHNSLTDFPMAVTKLEELKMIDLSSNKLHHLSPDVLGKMTSLVELKLSRNKIHSLPEGTFREMPNLAYIDLENNEMEVLASNAIRSLPNLTTVKLGHNKLTSIPSSAFVDLPSLTSAELQENQLSDIASDAFTAVPSLLMLNLSYNQLQGLESAGLHSLKSIEFLDLSHNRIARFASQALPAMDSLVELKMDNNRLCNIQGSPFGKMSHLRSLSLRNNKITSLSEPTFQPLRANIVALDIEGNPLRCSCSLVWLQVWLQEGGQMGPRCHDGSLLREFRMSQLNCQESKAMDTPVPGCEVDVLNPALIAQTQQLSAWLEVKEPAPTSQSQRPLPEETDYFYDEYVDYDENATSSNVSQQKHKQQQQQQNQQRVNQHQNQQLVNQNQQLVNQNQHLVNQNQQLVNQQQQNQLVNQQPSGPSGNGAAATISPGVLSHFIPGDTPTLYASTRSPPLAANEAKPASITQPTTAFTFFGVPIPHINIGANEFWNGGNSRDTNGQGRLSGTRGRFQTQPSPEPEDAFTPILPNTVGGFRPIHNPVNNRTEIIETTTRPIQEVPALNQSRWDSRRPVTGRVSKLPGPPHNQQIEAEDDQAIDANKNKHYSDEEPRHTKVHNQEQHPFSHSAPRKKQNQDLSQYPHSHIYHHQHVTPSTVKNYVIDSSPEPQTTVKNSVHAGSTPSSSSVQIPGGLPTSPPKKFKYSGKYVPSPKRRWKRHPQLQLVH</sequence>
<dbReference type="SMART" id="SM00365">
    <property type="entry name" value="LRR_SD22"/>
    <property type="match status" value="8"/>
</dbReference>
<dbReference type="InParanoid" id="A0A482X6T1"/>
<dbReference type="FunFam" id="3.80.10.10:FF:001164">
    <property type="entry name" value="GH01279p"/>
    <property type="match status" value="1"/>
</dbReference>
<evidence type="ECO:0000259" key="7">
    <source>
        <dbReference type="SMART" id="SM00082"/>
    </source>
</evidence>
<dbReference type="InterPro" id="IPR001611">
    <property type="entry name" value="Leu-rich_rpt"/>
</dbReference>
<dbReference type="PROSITE" id="PS51450">
    <property type="entry name" value="LRR"/>
    <property type="match status" value="8"/>
</dbReference>
<name>A0A482X6T1_LAOST</name>
<evidence type="ECO:0000313" key="8">
    <source>
        <dbReference type="EMBL" id="RZF41110.1"/>
    </source>
</evidence>
<dbReference type="SMR" id="A0A482X6T1"/>
<proteinExistence type="predicted"/>
<feature type="region of interest" description="Disordered" evidence="5">
    <location>
        <begin position="1119"/>
        <end position="1140"/>
    </location>
</feature>
<keyword evidence="4" id="KW-0325">Glycoprotein</keyword>
<gene>
    <name evidence="8" type="ORF">LSTR_LSTR002742</name>
</gene>